<feature type="transmembrane region" description="Helical" evidence="1">
    <location>
        <begin position="104"/>
        <end position="124"/>
    </location>
</feature>
<accession>A0A7S0A193</accession>
<name>A0A7S0A193_9STRA</name>
<keyword evidence="1" id="KW-1133">Transmembrane helix</keyword>
<feature type="transmembrane region" description="Helical" evidence="1">
    <location>
        <begin position="12"/>
        <end position="30"/>
    </location>
</feature>
<dbReference type="EMBL" id="HBEI01000118">
    <property type="protein sequence ID" value="CAD8350023.1"/>
    <property type="molecule type" value="Transcribed_RNA"/>
</dbReference>
<keyword evidence="1" id="KW-0812">Transmembrane</keyword>
<evidence type="ECO:0000313" key="2">
    <source>
        <dbReference type="EMBL" id="CAD8350023.1"/>
    </source>
</evidence>
<sequence length="174" mass="18242">MASSFSGALARYILALTAIASTALSAAFVFTDYNFIKFCVIDGTDAVVCTGDIFNTISSSINEIVNEDESEFARISAIIALSSGALGTLLAPIGSIFMNAPKPVWAFSALCFLIATLFQGLTFIEFTSDKCKYAEQNLACVPDDGAIISAAAVVAYLFTTFLLFCSGCPAGSVC</sequence>
<gene>
    <name evidence="2" type="ORF">RSET0789_LOCUS90</name>
</gene>
<feature type="transmembrane region" description="Helical" evidence="1">
    <location>
        <begin position="77"/>
        <end position="98"/>
    </location>
</feature>
<feature type="transmembrane region" description="Helical" evidence="1">
    <location>
        <begin position="145"/>
        <end position="164"/>
    </location>
</feature>
<organism evidence="2">
    <name type="scientific">Sundstroemia setigera</name>
    <dbReference type="NCBI Taxonomy" id="3005"/>
    <lineage>
        <taxon>Eukaryota</taxon>
        <taxon>Sar</taxon>
        <taxon>Stramenopiles</taxon>
        <taxon>Ochrophyta</taxon>
        <taxon>Bacillariophyta</taxon>
        <taxon>Coscinodiscophyceae</taxon>
        <taxon>Rhizosoleniophycidae</taxon>
        <taxon>Rhizosoleniales</taxon>
        <taxon>Rhizosoleniaceae</taxon>
        <taxon>Sundstroemia</taxon>
    </lineage>
</organism>
<protein>
    <submittedName>
        <fullName evidence="2">Uncharacterized protein</fullName>
    </submittedName>
</protein>
<evidence type="ECO:0000256" key="1">
    <source>
        <dbReference type="SAM" id="Phobius"/>
    </source>
</evidence>
<dbReference type="AlphaFoldDB" id="A0A7S0A193"/>
<proteinExistence type="predicted"/>
<reference evidence="2" key="1">
    <citation type="submission" date="2021-01" db="EMBL/GenBank/DDBJ databases">
        <authorList>
            <person name="Corre E."/>
            <person name="Pelletier E."/>
            <person name="Niang G."/>
            <person name="Scheremetjew M."/>
            <person name="Finn R."/>
            <person name="Kale V."/>
            <person name="Holt S."/>
            <person name="Cochrane G."/>
            <person name="Meng A."/>
            <person name="Brown T."/>
            <person name="Cohen L."/>
        </authorList>
    </citation>
    <scope>NUCLEOTIDE SEQUENCE</scope>
    <source>
        <strain evidence="2">CCMP 1694</strain>
    </source>
</reference>
<keyword evidence="1" id="KW-0472">Membrane</keyword>